<sequence>MIGLIAVTSAGRGAAHELANAWPGETVLYEETAAQSLPAAFAECSQVVAFLAAGAVIRLVSPLLKDKHTDPAVVCVDEGRHFAISLLGGHSGGANALAERVAEVLGVEPIVTTASDAVGICALDQLGWPVEGDVAGVGRAMLDGESIGFSSEGIWPIPALPENVAINEEPTSGRNQILVTDRLVESGPGLAVLRPPSLVVGVGASRGVSADEVLELIDSLLADAQLSAHSVRHLATIDVKADEVGLIEAAKRRGWTLHTYPATALVEVAVPNPSERVMAEVGTASVAEASALFGGGTLLVGKNKSHRDAPMATVAIARHDPRGRLAIIGLGPGARDLLTLRAKKELRRASVVVGLDQYVEQIDDLLRPGTRLLATGLGNEEERARSAIAEAKKGYAVALIGSGDAGVYGMASPALEDFDGTFDVVGVPGITAATAASSLLGAPMGHDHCSISLSDLHTRWPISEKRIKAAAEGDFVFSFYNPRSKGRDWQLDSALTLLAEHRPETTPVGLVRAASRSGESVTVTTLGELVTTGTAAVDMFTLVLVGNSYSRLAAGQMVTPRGYGWKS</sequence>
<evidence type="ECO:0000256" key="5">
    <source>
        <dbReference type="ARBA" id="ARBA00022691"/>
    </source>
</evidence>
<evidence type="ECO:0000256" key="3">
    <source>
        <dbReference type="ARBA" id="ARBA00022603"/>
    </source>
</evidence>
<dbReference type="InterPro" id="IPR014777">
    <property type="entry name" value="4pyrrole_Mease_sub1"/>
</dbReference>
<dbReference type="Gene3D" id="3.40.50.11220">
    <property type="match status" value="1"/>
</dbReference>
<protein>
    <submittedName>
        <fullName evidence="9">Cobalt-precorrin-3B C(17)-methyltransferase</fullName>
        <ecNumber evidence="9">2.1.1.-</ecNumber>
    </submittedName>
</protein>
<keyword evidence="3 9" id="KW-0489">Methyltransferase</keyword>
<dbReference type="InterPro" id="IPR051810">
    <property type="entry name" value="Precorrin_MeTrfase"/>
</dbReference>
<dbReference type="PANTHER" id="PTHR47036">
    <property type="entry name" value="COBALT-FACTOR III C(17)-METHYLTRANSFERASE-RELATED"/>
    <property type="match status" value="1"/>
</dbReference>
<dbReference type="Pfam" id="PF00590">
    <property type="entry name" value="TP_methylase"/>
    <property type="match status" value="1"/>
</dbReference>
<proteinExistence type="predicted"/>
<dbReference type="Gene3D" id="3.40.1010.10">
    <property type="entry name" value="Cobalt-precorrin-4 Transmethylase, Domain 1"/>
    <property type="match status" value="1"/>
</dbReference>
<dbReference type="CDD" id="cd11646">
    <property type="entry name" value="Precorrin_3B_C17_MT"/>
    <property type="match status" value="1"/>
</dbReference>
<dbReference type="AlphaFoldDB" id="A0A1J5Q7L6"/>
<reference evidence="9" key="1">
    <citation type="submission" date="2016-10" db="EMBL/GenBank/DDBJ databases">
        <title>Sequence of Gallionella enrichment culture.</title>
        <authorList>
            <person name="Poehlein A."/>
            <person name="Muehling M."/>
            <person name="Daniel R."/>
        </authorList>
    </citation>
    <scope>NUCLEOTIDE SEQUENCE</scope>
</reference>
<comment type="caution">
    <text evidence="9">The sequence shown here is derived from an EMBL/GenBank/DDBJ whole genome shotgun (WGS) entry which is preliminary data.</text>
</comment>
<dbReference type="InterPro" id="IPR002750">
    <property type="entry name" value="CobE/GbiG_C"/>
</dbReference>
<dbReference type="UniPathway" id="UPA00148"/>
<comment type="pathway">
    <text evidence="1">Cofactor biosynthesis; adenosylcobalamin biosynthesis.</text>
</comment>
<evidence type="ECO:0000259" key="8">
    <source>
        <dbReference type="Pfam" id="PF11760"/>
    </source>
</evidence>
<evidence type="ECO:0000259" key="7">
    <source>
        <dbReference type="Pfam" id="PF01890"/>
    </source>
</evidence>
<accession>A0A1J5Q7L6</accession>
<dbReference type="GO" id="GO:0032259">
    <property type="term" value="P:methylation"/>
    <property type="evidence" value="ECO:0007669"/>
    <property type="project" value="UniProtKB-KW"/>
</dbReference>
<evidence type="ECO:0000256" key="2">
    <source>
        <dbReference type="ARBA" id="ARBA00022573"/>
    </source>
</evidence>
<dbReference type="Pfam" id="PF11760">
    <property type="entry name" value="CbiG_N"/>
    <property type="match status" value="1"/>
</dbReference>
<dbReference type="GO" id="GO:0008168">
    <property type="term" value="F:methyltransferase activity"/>
    <property type="evidence" value="ECO:0007669"/>
    <property type="project" value="UniProtKB-KW"/>
</dbReference>
<evidence type="ECO:0000256" key="4">
    <source>
        <dbReference type="ARBA" id="ARBA00022679"/>
    </source>
</evidence>
<evidence type="ECO:0000313" key="9">
    <source>
        <dbReference type="EMBL" id="OIQ79392.1"/>
    </source>
</evidence>
<feature type="domain" description="CobE/GbiG C-terminal" evidence="7">
    <location>
        <begin position="198"/>
        <end position="317"/>
    </location>
</feature>
<dbReference type="PANTHER" id="PTHR47036:SF1">
    <property type="entry name" value="COBALT-FACTOR III C(17)-METHYLTRANSFERASE-RELATED"/>
    <property type="match status" value="1"/>
</dbReference>
<dbReference type="PROSITE" id="PS00839">
    <property type="entry name" value="SUMT_1"/>
    <property type="match status" value="1"/>
</dbReference>
<dbReference type="InterPro" id="IPR021744">
    <property type="entry name" value="CbiG_N"/>
</dbReference>
<dbReference type="SUPFAM" id="SSF53790">
    <property type="entry name" value="Tetrapyrrole methylase"/>
    <property type="match status" value="1"/>
</dbReference>
<organism evidence="9">
    <name type="scientific">mine drainage metagenome</name>
    <dbReference type="NCBI Taxonomy" id="410659"/>
    <lineage>
        <taxon>unclassified sequences</taxon>
        <taxon>metagenomes</taxon>
        <taxon>ecological metagenomes</taxon>
    </lineage>
</organism>
<evidence type="ECO:0000259" key="6">
    <source>
        <dbReference type="Pfam" id="PF00590"/>
    </source>
</evidence>
<keyword evidence="2" id="KW-0169">Cobalamin biosynthesis</keyword>
<dbReference type="InterPro" id="IPR038029">
    <property type="entry name" value="GbiG_N_sf"/>
</dbReference>
<dbReference type="InterPro" id="IPR006363">
    <property type="entry name" value="Cbl_synth_CobJ/CibH_dom"/>
</dbReference>
<dbReference type="InterPro" id="IPR003043">
    <property type="entry name" value="Uropor_MeTrfase_CS"/>
</dbReference>
<dbReference type="NCBIfam" id="TIGR01466">
    <property type="entry name" value="cobJ_cbiH"/>
    <property type="match status" value="1"/>
</dbReference>
<dbReference type="Gene3D" id="3.30.420.180">
    <property type="entry name" value="CobE/GbiG C-terminal domain"/>
    <property type="match status" value="1"/>
</dbReference>
<dbReference type="InterPro" id="IPR035996">
    <property type="entry name" value="4pyrrol_Methylase_sf"/>
</dbReference>
<dbReference type="InterPro" id="IPR000878">
    <property type="entry name" value="4pyrrol_Mease"/>
</dbReference>
<dbReference type="EMBL" id="MLJW01001223">
    <property type="protein sequence ID" value="OIQ79392.1"/>
    <property type="molecule type" value="Genomic_DNA"/>
</dbReference>
<dbReference type="GO" id="GO:0009236">
    <property type="term" value="P:cobalamin biosynthetic process"/>
    <property type="evidence" value="ECO:0007669"/>
    <property type="project" value="UniProtKB-UniPathway"/>
</dbReference>
<gene>
    <name evidence="9" type="primary">cbiH_5</name>
    <name evidence="9" type="ORF">GALL_388750</name>
</gene>
<dbReference type="Gene3D" id="3.30.950.10">
    <property type="entry name" value="Methyltransferase, Cobalt-precorrin-4 Transmethylase, Domain 2"/>
    <property type="match status" value="1"/>
</dbReference>
<keyword evidence="5" id="KW-0949">S-adenosyl-L-methionine</keyword>
<dbReference type="SUPFAM" id="SSF159672">
    <property type="entry name" value="CbiG N-terminal domain-like"/>
    <property type="match status" value="1"/>
</dbReference>
<dbReference type="InterPro" id="IPR036518">
    <property type="entry name" value="CobE/GbiG_C_sf"/>
</dbReference>
<evidence type="ECO:0000256" key="1">
    <source>
        <dbReference type="ARBA" id="ARBA00004953"/>
    </source>
</evidence>
<dbReference type="Pfam" id="PF01890">
    <property type="entry name" value="CbiG_C"/>
    <property type="match status" value="1"/>
</dbReference>
<dbReference type="InterPro" id="IPR014776">
    <property type="entry name" value="4pyrrole_Mease_sub2"/>
</dbReference>
<dbReference type="SUPFAM" id="SSF159664">
    <property type="entry name" value="CobE/GbiG C-terminal domain-like"/>
    <property type="match status" value="1"/>
</dbReference>
<feature type="domain" description="Cobalamin synthesis G N-terminal" evidence="8">
    <location>
        <begin position="38"/>
        <end position="116"/>
    </location>
</feature>
<dbReference type="EC" id="2.1.1.-" evidence="9"/>
<keyword evidence="4 9" id="KW-0808">Transferase</keyword>
<feature type="domain" description="Tetrapyrrole methylase" evidence="6">
    <location>
        <begin position="324"/>
        <end position="529"/>
    </location>
</feature>
<name>A0A1J5Q7L6_9ZZZZ</name>